<dbReference type="PANTHER" id="PTHR28083:SF1">
    <property type="entry name" value="GOOD FOR FULL DBP5 ACTIVITY PROTEIN 2"/>
    <property type="match status" value="1"/>
</dbReference>
<evidence type="ECO:0000313" key="4">
    <source>
        <dbReference type="Proteomes" id="UP000034291"/>
    </source>
</evidence>
<reference evidence="3 4" key="1">
    <citation type="submission" date="2015-02" db="EMBL/GenBank/DDBJ databases">
        <title>Draft Genome Sequences of Two Closely-Related Aflatoxigenic Aspergillus Species Obtained from the Cote d'Ivoire.</title>
        <authorList>
            <person name="Moore G.G."/>
            <person name="Beltz S.B."/>
            <person name="Mack B.M."/>
        </authorList>
    </citation>
    <scope>NUCLEOTIDE SEQUENCE [LARGE SCALE GENOMIC DNA]</scope>
    <source>
        <strain evidence="3 4">SRRC1468</strain>
    </source>
</reference>
<dbReference type="Proteomes" id="UP000034291">
    <property type="component" value="Unassembled WGS sequence"/>
</dbReference>
<dbReference type="InterPro" id="IPR040151">
    <property type="entry name" value="Gfd2/YDR514C-like"/>
</dbReference>
<protein>
    <recommendedName>
        <fullName evidence="2">Gfd2/YDR514C-like C-terminal domain-containing protein</fullName>
    </recommendedName>
</protein>
<feature type="compositionally biased region" description="Basic and acidic residues" evidence="1">
    <location>
        <begin position="46"/>
        <end position="62"/>
    </location>
</feature>
<dbReference type="STRING" id="308745.A0A0F8V9C6"/>
<feature type="domain" description="Gfd2/YDR514C-like C-terminal" evidence="2">
    <location>
        <begin position="310"/>
        <end position="499"/>
    </location>
</feature>
<dbReference type="SUPFAM" id="SSF53098">
    <property type="entry name" value="Ribonuclease H-like"/>
    <property type="match status" value="1"/>
</dbReference>
<evidence type="ECO:0000259" key="2">
    <source>
        <dbReference type="Pfam" id="PF21762"/>
    </source>
</evidence>
<evidence type="ECO:0000256" key="1">
    <source>
        <dbReference type="SAM" id="MobiDB-lite"/>
    </source>
</evidence>
<dbReference type="InterPro" id="IPR036397">
    <property type="entry name" value="RNaseH_sf"/>
</dbReference>
<dbReference type="Pfam" id="PF21762">
    <property type="entry name" value="DEDDh_C"/>
    <property type="match status" value="1"/>
</dbReference>
<feature type="region of interest" description="Disordered" evidence="1">
    <location>
        <begin position="35"/>
        <end position="83"/>
    </location>
</feature>
<dbReference type="InterPro" id="IPR048519">
    <property type="entry name" value="Gfd2/YDR514C-like_C"/>
</dbReference>
<name>A0A0F8V9C6_9EURO</name>
<proteinExistence type="predicted"/>
<gene>
    <name evidence="3" type="ORF">ARAM_005185</name>
</gene>
<dbReference type="EMBL" id="JZBS01002191">
    <property type="protein sequence ID" value="KKK19616.1"/>
    <property type="molecule type" value="Genomic_DNA"/>
</dbReference>
<organism evidence="3 4">
    <name type="scientific">Aspergillus rambellii</name>
    <dbReference type="NCBI Taxonomy" id="308745"/>
    <lineage>
        <taxon>Eukaryota</taxon>
        <taxon>Fungi</taxon>
        <taxon>Dikarya</taxon>
        <taxon>Ascomycota</taxon>
        <taxon>Pezizomycotina</taxon>
        <taxon>Eurotiomycetes</taxon>
        <taxon>Eurotiomycetidae</taxon>
        <taxon>Eurotiales</taxon>
        <taxon>Aspergillaceae</taxon>
        <taxon>Aspergillus</taxon>
        <taxon>Aspergillus subgen. Nidulantes</taxon>
    </lineage>
</organism>
<dbReference type="InterPro" id="IPR012337">
    <property type="entry name" value="RNaseH-like_sf"/>
</dbReference>
<evidence type="ECO:0000313" key="3">
    <source>
        <dbReference type="EMBL" id="KKK19616.1"/>
    </source>
</evidence>
<keyword evidence="4" id="KW-1185">Reference proteome</keyword>
<dbReference type="OrthoDB" id="5953249at2759"/>
<dbReference type="Gene3D" id="3.30.420.10">
    <property type="entry name" value="Ribonuclease H-like superfamily/Ribonuclease H"/>
    <property type="match status" value="1"/>
</dbReference>
<dbReference type="AlphaFoldDB" id="A0A0F8V9C6"/>
<dbReference type="PANTHER" id="PTHR28083">
    <property type="entry name" value="GOOD FOR FULL DBP5 ACTIVITY PROTEIN 2"/>
    <property type="match status" value="1"/>
</dbReference>
<comment type="caution">
    <text evidence="3">The sequence shown here is derived from an EMBL/GenBank/DDBJ whole genome shotgun (WGS) entry which is preliminary data.</text>
</comment>
<sequence length="508" mass="56975">MDAVRRMQLLFSQDPELLQVNTHLRVLSMTELPVADAAQEPQRSGLSERSERSEPDQVEKPLSKKQPGFSSLPNPGPVNSLPSPHDGAFCPLLAISKFPYRHVRGDLMQQVASRFFDKGQFWERTWDLYYIHVPPRLGPHHLLLVPAAQVRALLREINTILECSLSLPSGEDPGLLLRFDRHGFPQPSFLGRSTTRAMKDQLEENIPISSFKPSPEAMDEHFIAFEQMIEAACVAGRGKNKSKARKRRLRIQRELELGECVNRARAYLGLRAYAPLEELTDCEWDEQPDATSLCLAEDKPVPHPFWTGPVFVSIDVEANEACHSQVTEVGISSLDTLDLLGVAPGRQGKEWQSCIKSQHFRVKEYAHIVNKKYVTGCPDKFLFGESEWVQASELEDIVTTCLTRLSFCDDPEKDHLRPIVLVGHSLAADIQFLQLHHIDVSSKNANIVDFIDTAELFRAMHGEAQPRSLGGVLDQLGMIGWHLHNAGNDACYTLQTMVAVLVKDALAN</sequence>
<dbReference type="GO" id="GO:0005634">
    <property type="term" value="C:nucleus"/>
    <property type="evidence" value="ECO:0007669"/>
    <property type="project" value="TreeGrafter"/>
</dbReference>
<dbReference type="GO" id="GO:0003676">
    <property type="term" value="F:nucleic acid binding"/>
    <property type="evidence" value="ECO:0007669"/>
    <property type="project" value="InterPro"/>
</dbReference>
<accession>A0A0F8V9C6</accession>